<sequence>MFNHQTNKLNDFTPSWLKLPPTRERRPQSLHWLHNNNTNTFQSRKADSVLQKDDFPCLVEVPSRQNRNGGASAWSAPLTSSSSSPSPSPTLPNSASATASSVIGQLGSRGGNRMYKAMLPRNLTRRVLAPRPTNVQTQQQQPQLQPLQRQSTAEFDVKSVNNNHKDSDDQHHDSSLLHSKTDFMSSAASEIRDAPTRATIPTRLSPPIIDRTETTLPAAISSSIINIHQSNQQRNHYQGNEIYNQNLFPPASPCCDEAEERLLRAMGWKREELAGEGPLTPEEITEAIQWGHQIGINHLGATPFQNRQQKQPHQQEHHHHSKDDLLHYNRSKSKSLQQLKQPLNYPSTDRTNGNFNIIHKHERDLATLTGRSAQLEQAARMGSDLKRALLATMGVLADSDSDLEDDNEDSDDDADDG</sequence>
<evidence type="ECO:0000256" key="1">
    <source>
        <dbReference type="SAM" id="MobiDB-lite"/>
    </source>
</evidence>
<name>A0A7M7JMB1_VARDE</name>
<dbReference type="InParanoid" id="A0A7M7JMB1"/>
<dbReference type="EnsemblMetazoa" id="XM_022792635">
    <property type="protein sequence ID" value="XP_022648370"/>
    <property type="gene ID" value="LOC111244974"/>
</dbReference>
<reference evidence="2" key="1">
    <citation type="submission" date="2021-01" db="UniProtKB">
        <authorList>
            <consortium name="EnsemblMetazoa"/>
        </authorList>
    </citation>
    <scope>IDENTIFICATION</scope>
</reference>
<dbReference type="RefSeq" id="XP_022648370.1">
    <property type="nucleotide sequence ID" value="XM_022792635.1"/>
</dbReference>
<organism evidence="2 3">
    <name type="scientific">Varroa destructor</name>
    <name type="common">Honeybee mite</name>
    <dbReference type="NCBI Taxonomy" id="109461"/>
    <lineage>
        <taxon>Eukaryota</taxon>
        <taxon>Metazoa</taxon>
        <taxon>Ecdysozoa</taxon>
        <taxon>Arthropoda</taxon>
        <taxon>Chelicerata</taxon>
        <taxon>Arachnida</taxon>
        <taxon>Acari</taxon>
        <taxon>Parasitiformes</taxon>
        <taxon>Mesostigmata</taxon>
        <taxon>Gamasina</taxon>
        <taxon>Dermanyssoidea</taxon>
        <taxon>Varroidae</taxon>
        <taxon>Varroa</taxon>
    </lineage>
</organism>
<dbReference type="GeneID" id="111244974"/>
<accession>A0A7M7JMB1</accession>
<evidence type="ECO:0000313" key="2">
    <source>
        <dbReference type="EnsemblMetazoa" id="XP_022648368"/>
    </source>
</evidence>
<feature type="region of interest" description="Disordered" evidence="1">
    <location>
        <begin position="61"/>
        <end position="99"/>
    </location>
</feature>
<feature type="region of interest" description="Disordered" evidence="1">
    <location>
        <begin position="1"/>
        <end position="23"/>
    </location>
</feature>
<feature type="region of interest" description="Disordered" evidence="1">
    <location>
        <begin position="132"/>
        <end position="152"/>
    </location>
</feature>
<dbReference type="KEGG" id="vde:111244974"/>
<feature type="region of interest" description="Disordered" evidence="1">
    <location>
        <begin position="335"/>
        <end position="354"/>
    </location>
</feature>
<dbReference type="AlphaFoldDB" id="A0A7M7JMB1"/>
<evidence type="ECO:0000313" key="3">
    <source>
        <dbReference type="Proteomes" id="UP000594260"/>
    </source>
</evidence>
<feature type="compositionally biased region" description="Low complexity" evidence="1">
    <location>
        <begin position="132"/>
        <end position="150"/>
    </location>
</feature>
<proteinExistence type="predicted"/>
<keyword evidence="3" id="KW-1185">Reference proteome</keyword>
<feature type="compositionally biased region" description="Low complexity" evidence="1">
    <location>
        <begin position="71"/>
        <end position="99"/>
    </location>
</feature>
<dbReference type="RefSeq" id="XP_022648368.1">
    <property type="nucleotide sequence ID" value="XM_022792633.1"/>
</dbReference>
<feature type="region of interest" description="Disordered" evidence="1">
    <location>
        <begin position="396"/>
        <end position="417"/>
    </location>
</feature>
<protein>
    <submittedName>
        <fullName evidence="2">Uncharacterized protein</fullName>
    </submittedName>
</protein>
<dbReference type="EnsemblMetazoa" id="XM_022792633">
    <property type="protein sequence ID" value="XP_022648368"/>
    <property type="gene ID" value="LOC111244974"/>
</dbReference>
<feature type="compositionally biased region" description="Polar residues" evidence="1">
    <location>
        <begin position="1"/>
        <end position="13"/>
    </location>
</feature>
<dbReference type="Proteomes" id="UP000594260">
    <property type="component" value="Unplaced"/>
</dbReference>
<feature type="compositionally biased region" description="Acidic residues" evidence="1">
    <location>
        <begin position="399"/>
        <end position="417"/>
    </location>
</feature>
<dbReference type="OrthoDB" id="10503007at2759"/>